<dbReference type="InterPro" id="IPR017871">
    <property type="entry name" value="ABC_transporter-like_CS"/>
</dbReference>
<keyword evidence="8" id="KW-0029">Amino-acid transport</keyword>
<dbReference type="Pfam" id="PF00005">
    <property type="entry name" value="ABC_tran"/>
    <property type="match status" value="2"/>
</dbReference>
<dbReference type="GO" id="GO:0015807">
    <property type="term" value="P:L-amino acid transport"/>
    <property type="evidence" value="ECO:0007669"/>
    <property type="project" value="TreeGrafter"/>
</dbReference>
<evidence type="ECO:0000256" key="3">
    <source>
        <dbReference type="ARBA" id="ARBA00022448"/>
    </source>
</evidence>
<evidence type="ECO:0000313" key="16">
    <source>
        <dbReference type="Proteomes" id="UP001055303"/>
    </source>
</evidence>
<dbReference type="InterPro" id="IPR001851">
    <property type="entry name" value="ABC_transp_permease"/>
</dbReference>
<feature type="transmembrane region" description="Helical" evidence="11">
    <location>
        <begin position="160"/>
        <end position="178"/>
    </location>
</feature>
<keyword evidence="10 11" id="KW-0472">Membrane</keyword>
<dbReference type="GO" id="GO:0016887">
    <property type="term" value="F:ATP hydrolysis activity"/>
    <property type="evidence" value="ECO:0007669"/>
    <property type="project" value="InterPro"/>
</dbReference>
<dbReference type="SMART" id="SM00382">
    <property type="entry name" value="AAA"/>
    <property type="match status" value="2"/>
</dbReference>
<evidence type="ECO:0000313" key="14">
    <source>
        <dbReference type="EMBL" id="VUF12516.1"/>
    </source>
</evidence>
<feature type="transmembrane region" description="Helical" evidence="11">
    <location>
        <begin position="111"/>
        <end position="130"/>
    </location>
</feature>
<comment type="subcellular location">
    <subcellularLocation>
        <location evidence="1">Cell membrane</location>
        <topology evidence="1">Multi-pass membrane protein</topology>
    </subcellularLocation>
</comment>
<dbReference type="InterPro" id="IPR052156">
    <property type="entry name" value="BCAA_Transport_ATP-bd_LivF"/>
</dbReference>
<keyword evidence="6" id="KW-0547">Nucleotide-binding</keyword>
<dbReference type="GO" id="GO:0005886">
    <property type="term" value="C:plasma membrane"/>
    <property type="evidence" value="ECO:0007669"/>
    <property type="project" value="UniProtKB-SubCell"/>
</dbReference>
<feature type="transmembrane region" description="Helical" evidence="11">
    <location>
        <begin position="60"/>
        <end position="78"/>
    </location>
</feature>
<feature type="transmembrane region" description="Helical" evidence="11">
    <location>
        <begin position="84"/>
        <end position="104"/>
    </location>
</feature>
<sequence length="822" mass="84216">MHRLHAPAAMPLAILALTACGLGLVAGTGGYSHFVIALVALTTIAGTGLNVLLGLTGLISFGHAGFYAIGAYASAILTLNGVSFWLALPVAALASGLVGTLLAVPAMRVKGPYLAMLTIAFGFIVEHALIEGGALTGGQNGLVVAAGPTLLGYVLTERDLAVLAVLGAGASLYAFHALRLSRLGRAMRAVRDADVAAASLGFDPVRVKTLAFAISAALTGLAGAVLPPLMLFIAPSSFPFTQSILFVLSVVVGGAGTVLGPLFGALVTVLLPESLAGLAEYRLLFFGVATLVVLWLVPAGIVGSLARLLPRPPERRTLPGGDPAALLGGAAGAPLVITGIGISFGGIRAADGVSVTAEPGAVTSIIGPNGAGKTTVLNMVSGFYRPGAGSIRLDGRELAGAPAHAIARAGIARTYQTTRLFGTLSVLDNVALAIEPGRLLRRVRARDRQDTAALLAFAGYAGSLDRPAAELPHVDRRLVEIARALAGRPRVLLLDEPAAGLTRSDTDRLGLLLRKIAARGVAVVLVEHDMPLVMGLSDHILVMDAGRPIAAGSPATVRRDPAVLRAYLGGADTPARPRAAPWQGPADAVLSALRLTAGYGAAPVLDGLDLDVRPGETVALLGANGAGKSTAMRALAGLLRPIEGSVILEDRPIAGLPAHRIARAGLALVPEGRQVFPELTVVENIRLGAHGRGGRIDPAEVEALLDRFPRLRERAQSRAGLLSGGEQQMLAIARGLMARPRILLLDEPSLGLAPAMINALYATVAELRDQGVTILIVDQMAALALTVADRGYVLEQGRVVTAGSAAELAADKGLEAAYLGAA</sequence>
<evidence type="ECO:0000256" key="11">
    <source>
        <dbReference type="SAM" id="Phobius"/>
    </source>
</evidence>
<dbReference type="InterPro" id="IPR003593">
    <property type="entry name" value="AAA+_ATPase"/>
</dbReference>
<dbReference type="GO" id="GO:0015658">
    <property type="term" value="F:branched-chain amino acid transmembrane transporter activity"/>
    <property type="evidence" value="ECO:0007669"/>
    <property type="project" value="InterPro"/>
</dbReference>
<protein>
    <submittedName>
        <fullName evidence="14">High-affinity branched-chain amino acid transport ATP-binding protein LivF</fullName>
    </submittedName>
    <submittedName>
        <fullName evidence="13">Vitamin B12 import ATP-binding protein BtuD</fullName>
    </submittedName>
</protein>
<dbReference type="SUPFAM" id="SSF52540">
    <property type="entry name" value="P-loop containing nucleoside triphosphate hydrolases"/>
    <property type="match status" value="2"/>
</dbReference>
<proteinExistence type="inferred from homology"/>
<dbReference type="EMBL" id="CABFVH010000011">
    <property type="protein sequence ID" value="VUF12516.1"/>
    <property type="molecule type" value="Genomic_DNA"/>
</dbReference>
<dbReference type="InterPro" id="IPR032823">
    <property type="entry name" value="BCA_ABC_TP_C"/>
</dbReference>
<dbReference type="PROSITE" id="PS51257">
    <property type="entry name" value="PROKAR_LIPOPROTEIN"/>
    <property type="match status" value="1"/>
</dbReference>
<accession>A0A564FXL7</accession>
<keyword evidence="9 11" id="KW-1133">Transmembrane helix</keyword>
<dbReference type="InterPro" id="IPR043428">
    <property type="entry name" value="LivM-like"/>
</dbReference>
<dbReference type="CDD" id="cd06581">
    <property type="entry name" value="TM_PBP1_LivM_like"/>
    <property type="match status" value="1"/>
</dbReference>
<dbReference type="OrthoDB" id="9805029at2"/>
<gene>
    <name evidence="14" type="primary">livF_4</name>
    <name evidence="13" type="synonym">btuD_5</name>
    <name evidence="13" type="ORF">IFDJLNFL_2295</name>
    <name evidence="14" type="ORF">MTDSW087_02208</name>
</gene>
<reference evidence="14 15" key="1">
    <citation type="submission" date="2019-06" db="EMBL/GenBank/DDBJ databases">
        <authorList>
            <person name="Rodrigo-Torres L."/>
            <person name="Arahal R. D."/>
            <person name="Lucena T."/>
        </authorList>
    </citation>
    <scope>NUCLEOTIDE SEQUENCE [LARGE SCALE GENOMIC DNA]</scope>
    <source>
        <strain evidence="14 15">SW08-7</strain>
    </source>
</reference>
<dbReference type="Gene3D" id="3.40.50.300">
    <property type="entry name" value="P-loop containing nucleotide triphosphate hydrolases"/>
    <property type="match status" value="2"/>
</dbReference>
<dbReference type="InterPro" id="IPR027417">
    <property type="entry name" value="P-loop_NTPase"/>
</dbReference>
<evidence type="ECO:0000256" key="8">
    <source>
        <dbReference type="ARBA" id="ARBA00022970"/>
    </source>
</evidence>
<evidence type="ECO:0000256" key="10">
    <source>
        <dbReference type="ARBA" id="ARBA00023136"/>
    </source>
</evidence>
<reference evidence="13" key="2">
    <citation type="journal article" date="2021" name="Front. Microbiol.">
        <title>Comprehensive Comparative Genomics and Phenotyping of Methylobacterium Species.</title>
        <authorList>
            <person name="Alessa O."/>
            <person name="Ogura Y."/>
            <person name="Fujitani Y."/>
            <person name="Takami H."/>
            <person name="Hayashi T."/>
            <person name="Sahin N."/>
            <person name="Tani A."/>
        </authorList>
    </citation>
    <scope>NUCLEOTIDE SEQUENCE</scope>
    <source>
        <strain evidence="13">DSM 22415</strain>
    </source>
</reference>
<evidence type="ECO:0000256" key="9">
    <source>
        <dbReference type="ARBA" id="ARBA00022989"/>
    </source>
</evidence>
<dbReference type="AlphaFoldDB" id="A0A564FXL7"/>
<dbReference type="PANTHER" id="PTHR43820">
    <property type="entry name" value="HIGH-AFFINITY BRANCHED-CHAIN AMINO ACID TRANSPORT ATP-BINDING PROTEIN LIVF"/>
    <property type="match status" value="1"/>
</dbReference>
<dbReference type="PROSITE" id="PS50893">
    <property type="entry name" value="ABC_TRANSPORTER_2"/>
    <property type="match status" value="2"/>
</dbReference>
<dbReference type="EMBL" id="BPQI01000060">
    <property type="protein sequence ID" value="GJD56399.1"/>
    <property type="molecule type" value="Genomic_DNA"/>
</dbReference>
<evidence type="ECO:0000256" key="6">
    <source>
        <dbReference type="ARBA" id="ARBA00022741"/>
    </source>
</evidence>
<evidence type="ECO:0000256" key="1">
    <source>
        <dbReference type="ARBA" id="ARBA00004651"/>
    </source>
</evidence>
<dbReference type="CDD" id="cd03224">
    <property type="entry name" value="ABC_TM1139_LivF_branched"/>
    <property type="match status" value="1"/>
</dbReference>
<dbReference type="PANTHER" id="PTHR43820:SF4">
    <property type="entry name" value="HIGH-AFFINITY BRANCHED-CHAIN AMINO ACID TRANSPORT ATP-BINDING PROTEIN LIVF"/>
    <property type="match status" value="1"/>
</dbReference>
<keyword evidence="5 11" id="KW-0812">Transmembrane</keyword>
<feature type="domain" description="ABC transporter" evidence="12">
    <location>
        <begin position="590"/>
        <end position="821"/>
    </location>
</feature>
<dbReference type="InterPro" id="IPR003439">
    <property type="entry name" value="ABC_transporter-like_ATP-bd"/>
</dbReference>
<feature type="transmembrane region" description="Helical" evidence="11">
    <location>
        <begin position="31"/>
        <end position="53"/>
    </location>
</feature>
<evidence type="ECO:0000256" key="2">
    <source>
        <dbReference type="ARBA" id="ARBA00005417"/>
    </source>
</evidence>
<evidence type="ECO:0000313" key="15">
    <source>
        <dbReference type="Proteomes" id="UP000401717"/>
    </source>
</evidence>
<dbReference type="PROSITE" id="PS00211">
    <property type="entry name" value="ABC_TRANSPORTER_1"/>
    <property type="match status" value="1"/>
</dbReference>
<dbReference type="CDD" id="cd03219">
    <property type="entry name" value="ABC_Mj1267_LivG_branched"/>
    <property type="match status" value="1"/>
</dbReference>
<evidence type="ECO:0000313" key="13">
    <source>
        <dbReference type="EMBL" id="GJD56399.1"/>
    </source>
</evidence>
<dbReference type="Proteomes" id="UP000401717">
    <property type="component" value="Unassembled WGS sequence"/>
</dbReference>
<feature type="domain" description="ABC transporter" evidence="12">
    <location>
        <begin position="335"/>
        <end position="570"/>
    </location>
</feature>
<dbReference type="RefSeq" id="WP_144763737.1">
    <property type="nucleotide sequence ID" value="NZ_BPQI01000060.1"/>
</dbReference>
<dbReference type="Proteomes" id="UP001055303">
    <property type="component" value="Unassembled WGS sequence"/>
</dbReference>
<evidence type="ECO:0000256" key="7">
    <source>
        <dbReference type="ARBA" id="ARBA00022840"/>
    </source>
</evidence>
<evidence type="ECO:0000259" key="12">
    <source>
        <dbReference type="PROSITE" id="PS50893"/>
    </source>
</evidence>
<feature type="transmembrane region" description="Helical" evidence="11">
    <location>
        <begin position="210"/>
        <end position="233"/>
    </location>
</feature>
<keyword evidence="16" id="KW-1185">Reference proteome</keyword>
<evidence type="ECO:0000256" key="5">
    <source>
        <dbReference type="ARBA" id="ARBA00022692"/>
    </source>
</evidence>
<comment type="similarity">
    <text evidence="2">Belongs to the ABC transporter superfamily.</text>
</comment>
<name>A0A564FXL7_9HYPH</name>
<organism evidence="14 15">
    <name type="scientific">Methylobacterium dankookense</name>
    <dbReference type="NCBI Taxonomy" id="560405"/>
    <lineage>
        <taxon>Bacteria</taxon>
        <taxon>Pseudomonadati</taxon>
        <taxon>Pseudomonadota</taxon>
        <taxon>Alphaproteobacteria</taxon>
        <taxon>Hyphomicrobiales</taxon>
        <taxon>Methylobacteriaceae</taxon>
        <taxon>Methylobacterium</taxon>
    </lineage>
</organism>
<keyword evidence="3" id="KW-0813">Transport</keyword>
<feature type="transmembrane region" description="Helical" evidence="11">
    <location>
        <begin position="283"/>
        <end position="306"/>
    </location>
</feature>
<keyword evidence="7 14" id="KW-0067">ATP-binding</keyword>
<dbReference type="GO" id="GO:0005524">
    <property type="term" value="F:ATP binding"/>
    <property type="evidence" value="ECO:0007669"/>
    <property type="project" value="UniProtKB-KW"/>
</dbReference>
<dbReference type="Pfam" id="PF02653">
    <property type="entry name" value="BPD_transp_2"/>
    <property type="match status" value="1"/>
</dbReference>
<evidence type="ECO:0000256" key="4">
    <source>
        <dbReference type="ARBA" id="ARBA00022475"/>
    </source>
</evidence>
<dbReference type="Pfam" id="PF12399">
    <property type="entry name" value="BCA_ABC_TP_C"/>
    <property type="match status" value="1"/>
</dbReference>
<feature type="transmembrane region" description="Helical" evidence="11">
    <location>
        <begin position="245"/>
        <end position="271"/>
    </location>
</feature>
<reference evidence="13" key="3">
    <citation type="submission" date="2021-08" db="EMBL/GenBank/DDBJ databases">
        <authorList>
            <person name="Tani A."/>
            <person name="Ola A."/>
            <person name="Ogura Y."/>
            <person name="Katsura K."/>
            <person name="Hayashi T."/>
        </authorList>
    </citation>
    <scope>NUCLEOTIDE SEQUENCE</scope>
    <source>
        <strain evidence="13">DSM 22415</strain>
    </source>
</reference>
<keyword evidence="4" id="KW-1003">Cell membrane</keyword>